<evidence type="ECO:0000259" key="3">
    <source>
        <dbReference type="Pfam" id="PF06808"/>
    </source>
</evidence>
<evidence type="ECO:0000313" key="5">
    <source>
        <dbReference type="Proteomes" id="UP001596142"/>
    </source>
</evidence>
<dbReference type="Proteomes" id="UP001596142">
    <property type="component" value="Unassembled WGS sequence"/>
</dbReference>
<evidence type="ECO:0000256" key="2">
    <source>
        <dbReference type="SAM" id="Phobius"/>
    </source>
</evidence>
<feature type="transmembrane region" description="Helical" evidence="2">
    <location>
        <begin position="525"/>
        <end position="547"/>
    </location>
</feature>
<feature type="compositionally biased region" description="Basic and acidic residues" evidence="1">
    <location>
        <begin position="1"/>
        <end position="11"/>
    </location>
</feature>
<sequence length="669" mass="71091">MTDKDKKKENKSGSGASITEQVDAQENQLKEQEIISKYDKESAYRQNLMKWGWVVAIVGISLTIFHLYTAVNGPYVSIVQGAIHLGTGLALIFILYPIKRSMTKKPGVPWYDVLLAAIALYCNFHIIWNYETLVSSSIVAGYTDFDTLVAVTAVVLLLEATRRAVGLPIVIIALGAILYGVYGDWAGLGAFSHGGFTWERLTTRLFFTTEGIFSTPIQISSTFIYLFLFFGVMLVQSGIGKFFNDLAFGATGRFTGGTAKAAVSASALQGMVTGSSVANTVSSGSFTIPMMKRAGFKPEFSAAAEASASTGGQIMPPIMGAAAFIMAEYTGVPYSEIILVAIVPAMLYFSGVFMGTHFQAKKQGIYGLPKSELPSFKGILKRMDLIAPLVAIVALLLMGYTATFAAMSGIVTAFVVSLFRKDTRMSLRDLLWAFEKGARIALPVIAACATAGIIVGVVTFSGLGGKLAGAILELAAGNFFLLLFYTMIACILLGMGLPTTANYVVTASIAAPALIQFGVPDIAAHFFVFYFGIVADITPPVCLAAYAGAGIARANPMAAGVNALKLAIAAFIIPYAFVYNPVLVLEDATAMTLIPAVLTALIGMAGVSASLMGYYFAKPNIIERILLLAGGLMAIYPGNLMISLPGIAILVVIGIIHHFRNRGSKQQTA</sequence>
<proteinExistence type="predicted"/>
<feature type="domain" description="TRAP C4-dicarboxylate transport system permease DctM subunit" evidence="3">
    <location>
        <begin position="153"/>
        <end position="585"/>
    </location>
</feature>
<protein>
    <submittedName>
        <fullName evidence="4">TRAP transporter permease</fullName>
    </submittedName>
</protein>
<comment type="caution">
    <text evidence="4">The sequence shown here is derived from an EMBL/GenBank/DDBJ whole genome shotgun (WGS) entry which is preliminary data.</text>
</comment>
<feature type="transmembrane region" description="Helical" evidence="2">
    <location>
        <begin position="165"/>
        <end position="182"/>
    </location>
</feature>
<reference evidence="5" key="1">
    <citation type="journal article" date="2019" name="Int. J. Syst. Evol. Microbiol.">
        <title>The Global Catalogue of Microorganisms (GCM) 10K type strain sequencing project: providing services to taxonomists for standard genome sequencing and annotation.</title>
        <authorList>
            <consortium name="The Broad Institute Genomics Platform"/>
            <consortium name="The Broad Institute Genome Sequencing Center for Infectious Disease"/>
            <person name="Wu L."/>
            <person name="Ma J."/>
        </authorList>
    </citation>
    <scope>NUCLEOTIDE SEQUENCE [LARGE SCALE GENOMIC DNA]</scope>
    <source>
        <strain evidence="5">CECT 7184</strain>
    </source>
</reference>
<keyword evidence="2" id="KW-0812">Transmembrane</keyword>
<feature type="transmembrane region" description="Helical" evidence="2">
    <location>
        <begin position="223"/>
        <end position="243"/>
    </location>
</feature>
<feature type="transmembrane region" description="Helical" evidence="2">
    <location>
        <begin position="51"/>
        <end position="69"/>
    </location>
</feature>
<name>A0ABW0YJL2_9BACI</name>
<dbReference type="NCBIfam" id="TIGR02123">
    <property type="entry name" value="TRAP_fused"/>
    <property type="match status" value="1"/>
</dbReference>
<dbReference type="InterPro" id="IPR011853">
    <property type="entry name" value="TRAP_DctM-Dct_fused"/>
</dbReference>
<keyword evidence="2" id="KW-1133">Transmembrane helix</keyword>
<dbReference type="EMBL" id="JBHSOZ010000003">
    <property type="protein sequence ID" value="MFC5712554.1"/>
    <property type="molecule type" value="Genomic_DNA"/>
</dbReference>
<dbReference type="PANTHER" id="PTHR43849:SF2">
    <property type="entry name" value="BLL3936 PROTEIN"/>
    <property type="match status" value="1"/>
</dbReference>
<dbReference type="PANTHER" id="PTHR43849">
    <property type="entry name" value="BLL3936 PROTEIN"/>
    <property type="match status" value="1"/>
</dbReference>
<feature type="transmembrane region" description="Helical" evidence="2">
    <location>
        <begin position="108"/>
        <end position="128"/>
    </location>
</feature>
<feature type="transmembrane region" description="Helical" evidence="2">
    <location>
        <begin position="475"/>
        <end position="494"/>
    </location>
</feature>
<organism evidence="4 5">
    <name type="scientific">Thalassorhabdus alkalitolerans</name>
    <dbReference type="NCBI Taxonomy" id="2282697"/>
    <lineage>
        <taxon>Bacteria</taxon>
        <taxon>Bacillati</taxon>
        <taxon>Bacillota</taxon>
        <taxon>Bacilli</taxon>
        <taxon>Bacillales</taxon>
        <taxon>Bacillaceae</taxon>
        <taxon>Thalassorhabdus</taxon>
    </lineage>
</organism>
<evidence type="ECO:0000313" key="4">
    <source>
        <dbReference type="EMBL" id="MFC5712554.1"/>
    </source>
</evidence>
<dbReference type="Pfam" id="PF06808">
    <property type="entry name" value="DctM"/>
    <property type="match status" value="1"/>
</dbReference>
<keyword evidence="2" id="KW-0472">Membrane</keyword>
<feature type="transmembrane region" description="Helical" evidence="2">
    <location>
        <begin position="337"/>
        <end position="358"/>
    </location>
</feature>
<dbReference type="RefSeq" id="WP_385939738.1">
    <property type="nucleotide sequence ID" value="NZ_JBHSOZ010000003.1"/>
</dbReference>
<feature type="transmembrane region" description="Helical" evidence="2">
    <location>
        <begin position="440"/>
        <end position="463"/>
    </location>
</feature>
<feature type="transmembrane region" description="Helical" evidence="2">
    <location>
        <begin position="501"/>
        <end position="519"/>
    </location>
</feature>
<gene>
    <name evidence="4" type="ORF">ACFPU1_07160</name>
</gene>
<feature type="transmembrane region" description="Helical" evidence="2">
    <location>
        <begin position="134"/>
        <end position="158"/>
    </location>
</feature>
<feature type="transmembrane region" description="Helical" evidence="2">
    <location>
        <begin position="590"/>
        <end position="614"/>
    </location>
</feature>
<feature type="transmembrane region" description="Helical" evidence="2">
    <location>
        <begin position="621"/>
        <end position="636"/>
    </location>
</feature>
<feature type="transmembrane region" description="Helical" evidence="2">
    <location>
        <begin position="75"/>
        <end position="96"/>
    </location>
</feature>
<keyword evidence="5" id="KW-1185">Reference proteome</keyword>
<dbReference type="InterPro" id="IPR010656">
    <property type="entry name" value="DctM"/>
</dbReference>
<feature type="compositionally biased region" description="Polar residues" evidence="1">
    <location>
        <begin position="12"/>
        <end position="25"/>
    </location>
</feature>
<evidence type="ECO:0000256" key="1">
    <source>
        <dbReference type="SAM" id="MobiDB-lite"/>
    </source>
</evidence>
<accession>A0ABW0YJL2</accession>
<feature type="transmembrane region" description="Helical" evidence="2">
    <location>
        <begin position="559"/>
        <end position="578"/>
    </location>
</feature>
<feature type="region of interest" description="Disordered" evidence="1">
    <location>
        <begin position="1"/>
        <end position="25"/>
    </location>
</feature>
<feature type="transmembrane region" description="Helical" evidence="2">
    <location>
        <begin position="379"/>
        <end position="397"/>
    </location>
</feature>